<dbReference type="PROSITE" id="PS50862">
    <property type="entry name" value="AA_TRNA_LIGASE_II"/>
    <property type="match status" value="1"/>
</dbReference>
<keyword evidence="6" id="KW-0030">Aminoacyl-tRNA synthetase</keyword>
<dbReference type="InterPro" id="IPR012340">
    <property type="entry name" value="NA-bd_OB-fold"/>
</dbReference>
<dbReference type="Gene3D" id="3.30.1360.30">
    <property type="entry name" value="GAD-like domain"/>
    <property type="match status" value="1"/>
</dbReference>
<dbReference type="InterPro" id="IPR004365">
    <property type="entry name" value="NA-bd_OB_tRNA"/>
</dbReference>
<evidence type="ECO:0000256" key="2">
    <source>
        <dbReference type="ARBA" id="ARBA00022598"/>
    </source>
</evidence>
<dbReference type="Gene3D" id="3.30.930.10">
    <property type="entry name" value="Bira Bifunctional Protein, Domain 2"/>
    <property type="match status" value="1"/>
</dbReference>
<dbReference type="InterPro" id="IPR045864">
    <property type="entry name" value="aa-tRNA-synth_II/BPL/LPL"/>
</dbReference>
<proteinExistence type="inferred from homology"/>
<dbReference type="PANTHER" id="PTHR22594:SF5">
    <property type="entry name" value="ASPARTATE--TRNA LIGASE, MITOCHONDRIAL"/>
    <property type="match status" value="1"/>
</dbReference>
<protein>
    <recommendedName>
        <fullName evidence="7">Aminoacyl-transfer RNA synthetases class-II family profile domain-containing protein</fullName>
    </recommendedName>
</protein>
<evidence type="ECO:0000256" key="1">
    <source>
        <dbReference type="ARBA" id="ARBA00006303"/>
    </source>
</evidence>
<dbReference type="HAMAP" id="MF_00044">
    <property type="entry name" value="Asp_tRNA_synth_type1"/>
    <property type="match status" value="1"/>
</dbReference>
<keyword evidence="4" id="KW-0067">ATP-binding</keyword>
<dbReference type="SUPFAM" id="SSF50249">
    <property type="entry name" value="Nucleic acid-binding proteins"/>
    <property type="match status" value="1"/>
</dbReference>
<feature type="domain" description="Aminoacyl-transfer RNA synthetases class-II family profile" evidence="7">
    <location>
        <begin position="246"/>
        <end position="663"/>
    </location>
</feature>
<dbReference type="InterPro" id="IPR006195">
    <property type="entry name" value="aa-tRNA-synth_II"/>
</dbReference>
<dbReference type="CDD" id="cd04317">
    <property type="entry name" value="EcAspRS_like_N"/>
    <property type="match status" value="1"/>
</dbReference>
<evidence type="ECO:0000313" key="8">
    <source>
        <dbReference type="EnsemblMetazoa" id="AALFPA23_009440.P12979"/>
    </source>
</evidence>
<dbReference type="SUPFAM" id="SSF55261">
    <property type="entry name" value="GAD domain-like"/>
    <property type="match status" value="1"/>
</dbReference>
<comment type="similarity">
    <text evidence="1">Belongs to the class-II aminoacyl-tRNA synthetase family. Type 1 subfamily.</text>
</comment>
<evidence type="ECO:0000259" key="7">
    <source>
        <dbReference type="PROSITE" id="PS50862"/>
    </source>
</evidence>
<reference evidence="8" key="2">
    <citation type="submission" date="2025-05" db="UniProtKB">
        <authorList>
            <consortium name="EnsemblMetazoa"/>
        </authorList>
    </citation>
    <scope>IDENTIFICATION</scope>
    <source>
        <strain evidence="8">Foshan</strain>
    </source>
</reference>
<dbReference type="InterPro" id="IPR002312">
    <property type="entry name" value="Asp/Asn-tRNA-synth_IIb"/>
</dbReference>
<keyword evidence="5" id="KW-0648">Protein biosynthesis</keyword>
<dbReference type="InterPro" id="IPR004115">
    <property type="entry name" value="GAD-like_sf"/>
</dbReference>
<accession>A0ABM1YID3</accession>
<evidence type="ECO:0000256" key="3">
    <source>
        <dbReference type="ARBA" id="ARBA00022741"/>
    </source>
</evidence>
<dbReference type="Pfam" id="PF01336">
    <property type="entry name" value="tRNA_anti-codon"/>
    <property type="match status" value="1"/>
</dbReference>
<evidence type="ECO:0000256" key="5">
    <source>
        <dbReference type="ARBA" id="ARBA00022917"/>
    </source>
</evidence>
<dbReference type="Pfam" id="PF00152">
    <property type="entry name" value="tRNA-synt_2"/>
    <property type="match status" value="1"/>
</dbReference>
<dbReference type="Proteomes" id="UP000069940">
    <property type="component" value="Unassembled WGS sequence"/>
</dbReference>
<dbReference type="InterPro" id="IPR047089">
    <property type="entry name" value="Asp-tRNA-ligase_1_N"/>
</dbReference>
<dbReference type="InterPro" id="IPR004524">
    <property type="entry name" value="Asp-tRNA-ligase_1"/>
</dbReference>
<keyword evidence="3" id="KW-0547">Nucleotide-binding</keyword>
<evidence type="ECO:0000256" key="6">
    <source>
        <dbReference type="ARBA" id="ARBA00023146"/>
    </source>
</evidence>
<dbReference type="GeneID" id="109621903"/>
<evidence type="ECO:0000313" key="9">
    <source>
        <dbReference type="Proteomes" id="UP000069940"/>
    </source>
</evidence>
<reference evidence="9" key="1">
    <citation type="journal article" date="2015" name="Proc. Natl. Acad. Sci. U.S.A.">
        <title>Genome sequence of the Asian Tiger mosquito, Aedes albopictus, reveals insights into its biology, genetics, and evolution.</title>
        <authorList>
            <person name="Chen X.G."/>
            <person name="Jiang X."/>
            <person name="Gu J."/>
            <person name="Xu M."/>
            <person name="Wu Y."/>
            <person name="Deng Y."/>
            <person name="Zhang C."/>
            <person name="Bonizzoni M."/>
            <person name="Dermauw W."/>
            <person name="Vontas J."/>
            <person name="Armbruster P."/>
            <person name="Huang X."/>
            <person name="Yang Y."/>
            <person name="Zhang H."/>
            <person name="He W."/>
            <person name="Peng H."/>
            <person name="Liu Y."/>
            <person name="Wu K."/>
            <person name="Chen J."/>
            <person name="Lirakis M."/>
            <person name="Topalis P."/>
            <person name="Van Leeuwen T."/>
            <person name="Hall A.B."/>
            <person name="Jiang X."/>
            <person name="Thorpe C."/>
            <person name="Mueller R.L."/>
            <person name="Sun C."/>
            <person name="Waterhouse R.M."/>
            <person name="Yan G."/>
            <person name="Tu Z.J."/>
            <person name="Fang X."/>
            <person name="James A.A."/>
        </authorList>
    </citation>
    <scope>NUCLEOTIDE SEQUENCE [LARGE SCALE GENOMIC DNA]</scope>
    <source>
        <strain evidence="9">Foshan</strain>
    </source>
</reference>
<organism evidence="8 9">
    <name type="scientific">Aedes albopictus</name>
    <name type="common">Asian tiger mosquito</name>
    <name type="synonym">Stegomyia albopicta</name>
    <dbReference type="NCBI Taxonomy" id="7160"/>
    <lineage>
        <taxon>Eukaryota</taxon>
        <taxon>Metazoa</taxon>
        <taxon>Ecdysozoa</taxon>
        <taxon>Arthropoda</taxon>
        <taxon>Hexapoda</taxon>
        <taxon>Insecta</taxon>
        <taxon>Pterygota</taxon>
        <taxon>Neoptera</taxon>
        <taxon>Endopterygota</taxon>
        <taxon>Diptera</taxon>
        <taxon>Nematocera</taxon>
        <taxon>Culicoidea</taxon>
        <taxon>Culicidae</taxon>
        <taxon>Culicinae</taxon>
        <taxon>Aedini</taxon>
        <taxon>Aedes</taxon>
        <taxon>Stegomyia</taxon>
    </lineage>
</organism>
<dbReference type="RefSeq" id="XP_019931658.3">
    <property type="nucleotide sequence ID" value="XM_020076099.3"/>
</dbReference>
<sequence>MISTLIIKNMMHQPSRYILSAPQVVQPGSRTNRLLQTTSWRNYSVIDQNTKSCKARRSTHSQIKQYPAVFFRNAVRQVSSGNFQGNSLNLNFERVVESSEEKLSVNQFTTRTHNCGELRTAHEGQEVAICGWLEFSRLNKFFTLRDGYGSTQIFIPDELASEVNLNDIPFESILRVEGKVVKRPKGQENPRLATGGIEVVLRKVEVLNEARSRLPIDLKEHNKAKENLRLEHRYIDLRSPQMQRSLRLRSQIIMKIREYMINQCGFVEVETPTLFRRTPGGAQEFVVPTRKPGHFYSLVQSPQQFKQMLMSGAIDRYFQIARCYRDEATRPDRQPEFTQLDIELSFTDRDKIMSLLEGVLASSWPSAEEPLKVPFQRMTYDEAMTRYGVDKPDTRFGFELQDIGGLVKLNSNLSLAHGEQDFGAFAIVAKNPLSTAPSSLKKSLEAVSKEHKNCRFVLSAITDNWLTSSIVNLLSENVAKNLMDHLSLQTGDLLLLGLGSRSDAQTMMGRIRLAFYDSLESRKLVPTRSPTDQNLLWVYDFPMFAPNEETGQLESVHHPFTAPHPEDLQKLRAKTDLHSIRSQSFDLVWNGVEIGGGSVRIHNGTLQKMVLDEVLQIEHAHLQHLLDALECGCPPHGGFAVGLDRYIALLCNAQSIRDVIAFPKSSEGKDPLSKAPVPISEEEKKLYHIVTVDES</sequence>
<evidence type="ECO:0000256" key="4">
    <source>
        <dbReference type="ARBA" id="ARBA00022840"/>
    </source>
</evidence>
<dbReference type="SUPFAM" id="SSF55681">
    <property type="entry name" value="Class II aaRS and biotin synthetases"/>
    <property type="match status" value="1"/>
</dbReference>
<dbReference type="InterPro" id="IPR004364">
    <property type="entry name" value="Aa-tRNA-synt_II"/>
</dbReference>
<name>A0ABM1YID3_AEDAL</name>
<dbReference type="Gene3D" id="2.40.50.140">
    <property type="entry name" value="Nucleic acid-binding proteins"/>
    <property type="match status" value="1"/>
</dbReference>
<keyword evidence="9" id="KW-1185">Reference proteome</keyword>
<dbReference type="PRINTS" id="PR01042">
    <property type="entry name" value="TRNASYNTHASP"/>
</dbReference>
<keyword evidence="2" id="KW-0436">Ligase</keyword>
<dbReference type="EnsemblMetazoa" id="AALFPA23_009440.R12979">
    <property type="protein sequence ID" value="AALFPA23_009440.P12979"/>
    <property type="gene ID" value="AALFPA23_009440"/>
</dbReference>
<dbReference type="NCBIfam" id="NF001750">
    <property type="entry name" value="PRK00476.1"/>
    <property type="match status" value="1"/>
</dbReference>
<dbReference type="PANTHER" id="PTHR22594">
    <property type="entry name" value="ASPARTYL/LYSYL-TRNA SYNTHETASE"/>
    <property type="match status" value="1"/>
</dbReference>
<dbReference type="NCBIfam" id="TIGR00459">
    <property type="entry name" value="aspS_bact"/>
    <property type="match status" value="1"/>
</dbReference>